<dbReference type="AlphaFoldDB" id="A0A379Y216"/>
<evidence type="ECO:0000313" key="2">
    <source>
        <dbReference type="Proteomes" id="UP000255534"/>
    </source>
</evidence>
<reference evidence="1 2" key="1">
    <citation type="submission" date="2018-06" db="EMBL/GenBank/DDBJ databases">
        <authorList>
            <consortium name="Pathogen Informatics"/>
            <person name="Doyle S."/>
        </authorList>
    </citation>
    <scope>NUCLEOTIDE SEQUENCE [LARGE SCALE GENOMIC DNA]</scope>
    <source>
        <strain evidence="1 2">NCTC5798</strain>
    </source>
</reference>
<name>A0A379Y216_SALET</name>
<sequence>MTKRLISQLTQAQIHVLSRLASGTKYELSGDFRRARECRTFKGASDDVRCRSTPVLFRLGLVELARPTLKPLSGSYYQVKLSSTGRDILDSFERD</sequence>
<gene>
    <name evidence="1" type="ORF">NCTC5798_06130</name>
</gene>
<accession>A0A379Y216</accession>
<protein>
    <submittedName>
        <fullName evidence="1">Uncharacterized protein</fullName>
    </submittedName>
</protein>
<proteinExistence type="predicted"/>
<dbReference type="Proteomes" id="UP000255534">
    <property type="component" value="Unassembled WGS sequence"/>
</dbReference>
<organism evidence="1 2">
    <name type="scientific">Salmonella enterica I</name>
    <dbReference type="NCBI Taxonomy" id="59201"/>
    <lineage>
        <taxon>Bacteria</taxon>
        <taxon>Pseudomonadati</taxon>
        <taxon>Pseudomonadota</taxon>
        <taxon>Gammaproteobacteria</taxon>
        <taxon>Enterobacterales</taxon>
        <taxon>Enterobacteriaceae</taxon>
        <taxon>Salmonella</taxon>
    </lineage>
</organism>
<evidence type="ECO:0000313" key="1">
    <source>
        <dbReference type="EMBL" id="SUI39688.1"/>
    </source>
</evidence>
<dbReference type="EMBL" id="UGXK01000002">
    <property type="protein sequence ID" value="SUI39688.1"/>
    <property type="molecule type" value="Genomic_DNA"/>
</dbReference>